<keyword evidence="7" id="KW-0482">Metalloprotease</keyword>
<evidence type="ECO:0000256" key="4">
    <source>
        <dbReference type="ARBA" id="ARBA00022723"/>
    </source>
</evidence>
<feature type="domain" description="Peptidase M13 C-terminal" evidence="8">
    <location>
        <begin position="496"/>
        <end position="704"/>
    </location>
</feature>
<organism evidence="10 11">
    <name type="scientific">Priapulus caudatus</name>
    <name type="common">Priapulid worm</name>
    <dbReference type="NCBI Taxonomy" id="37621"/>
    <lineage>
        <taxon>Eukaryota</taxon>
        <taxon>Metazoa</taxon>
        <taxon>Ecdysozoa</taxon>
        <taxon>Scalidophora</taxon>
        <taxon>Priapulida</taxon>
        <taxon>Priapulimorpha</taxon>
        <taxon>Priapulimorphida</taxon>
        <taxon>Priapulidae</taxon>
        <taxon>Priapulus</taxon>
    </lineage>
</organism>
<evidence type="ECO:0000256" key="1">
    <source>
        <dbReference type="ARBA" id="ARBA00001947"/>
    </source>
</evidence>
<proteinExistence type="inferred from homology"/>
<keyword evidence="6" id="KW-0862">Zinc</keyword>
<comment type="similarity">
    <text evidence="2">Belongs to the peptidase M13 family.</text>
</comment>
<evidence type="ECO:0000313" key="12">
    <source>
        <dbReference type="RefSeq" id="XP_014677430.1"/>
    </source>
</evidence>
<dbReference type="PROSITE" id="PS51885">
    <property type="entry name" value="NEPRILYSIN"/>
    <property type="match status" value="1"/>
</dbReference>
<evidence type="ECO:0000256" key="2">
    <source>
        <dbReference type="ARBA" id="ARBA00007357"/>
    </source>
</evidence>
<evidence type="ECO:0000256" key="5">
    <source>
        <dbReference type="ARBA" id="ARBA00022801"/>
    </source>
</evidence>
<dbReference type="RefSeq" id="XP_014677439.1">
    <property type="nucleotide sequence ID" value="XM_014821953.1"/>
</dbReference>
<dbReference type="RefSeq" id="XP_014677452.1">
    <property type="nucleotide sequence ID" value="XM_014821966.1"/>
</dbReference>
<name>A0ABM1EZ01_PRICU</name>
<dbReference type="RefSeq" id="XP_014677422.1">
    <property type="nucleotide sequence ID" value="XM_014821936.1"/>
</dbReference>
<dbReference type="Pfam" id="PF05649">
    <property type="entry name" value="Peptidase_M13_N"/>
    <property type="match status" value="1"/>
</dbReference>
<evidence type="ECO:0000256" key="3">
    <source>
        <dbReference type="ARBA" id="ARBA00022670"/>
    </source>
</evidence>
<evidence type="ECO:0000313" key="10">
    <source>
        <dbReference type="Proteomes" id="UP000695022"/>
    </source>
</evidence>
<evidence type="ECO:0000313" key="11">
    <source>
        <dbReference type="RefSeq" id="XP_014677422.1"/>
    </source>
</evidence>
<evidence type="ECO:0000313" key="15">
    <source>
        <dbReference type="RefSeq" id="XP_014677452.1"/>
    </source>
</evidence>
<dbReference type="Pfam" id="PF01431">
    <property type="entry name" value="Peptidase_M13"/>
    <property type="match status" value="1"/>
</dbReference>
<dbReference type="Proteomes" id="UP000695022">
    <property type="component" value="Unplaced"/>
</dbReference>
<dbReference type="PRINTS" id="PR00786">
    <property type="entry name" value="NEPRILYSIN"/>
</dbReference>
<dbReference type="InterPro" id="IPR000718">
    <property type="entry name" value="Peptidase_M13"/>
</dbReference>
<dbReference type="RefSeq" id="XP_014677445.1">
    <property type="nucleotide sequence ID" value="XM_014821959.1"/>
</dbReference>
<keyword evidence="3" id="KW-0645">Protease</keyword>
<reference evidence="11 12" key="1">
    <citation type="submission" date="2025-05" db="UniProtKB">
        <authorList>
            <consortium name="RefSeq"/>
        </authorList>
    </citation>
    <scope>IDENTIFICATION</scope>
</reference>
<feature type="domain" description="Peptidase M13 N-terminal" evidence="9">
    <location>
        <begin position="44"/>
        <end position="437"/>
    </location>
</feature>
<dbReference type="GeneID" id="106817275"/>
<sequence length="707" mass="80291">MAYIIVGHRNASAQPASLPTACLTPHCLKLSATVISNMNLSVDPCVDFFEYACGEYSQNTDIPPGHPTWSYFDIQGHQLKVAIKQLIETSGTEFKGQNSSALTKAKIYYDTCMNVSSTESQGIDPVLKLITDVGSCSMINDSWDPSTWDFLDVFTKMQWLGVQPLLHWKVDADDKDNSVNILQFQQGGLSLDSEKRYLSNSTLNLQVRDAWITMITKIGILLGGNEKTMRKQAQEVLEFETKLAKVYIPLADTKDPMAIYHKMPLSELQAMMPNTKLQLKPFLNKIFSKSSVTDNENVVVYMPTFFGNFTSILNATEDRILANYMIVQLLQSVVPYLPTRFEDAVLEFKTVVSGVRPERLQWEKCSSRLRSTFGFVASALYVDAYMTEKTHTEISELMDHIKKAFVIGLPQLGWMEDQTMRLALSKAANMYSQIAYPDWILKPAMLDDHYEKVNATKDEPLHNALSVMRFAVDRIIARRGQKPDKDEWQMVPVIVNAYYAPNYNHITILGGILSYPFYEEDFPRAMYYGGMGMVAGHEFTHGFDSMGSQFDQNGNMKDWWEKSTKEKFKTKSKCMKEQYDQYNMTLEDHVYQLDGKLTLAENIADNGGIKLAWTAYQRWRQGQGKNMAELTLPGLNMTHDQMFFLSAAQVWCQYSVPRAEVQRILTNPHSPHKFRVIGSFTNTPAFSEAFSCAPNAPMNPSGKCLIW</sequence>
<gene>
    <name evidence="11 12 13 14 15" type="primary">LOC106817275</name>
</gene>
<dbReference type="Gene3D" id="1.10.1380.10">
    <property type="entry name" value="Neutral endopeptidase , domain2"/>
    <property type="match status" value="1"/>
</dbReference>
<dbReference type="CDD" id="cd08662">
    <property type="entry name" value="M13"/>
    <property type="match status" value="1"/>
</dbReference>
<accession>A0ABM1EZ01</accession>
<evidence type="ECO:0000259" key="9">
    <source>
        <dbReference type="Pfam" id="PF05649"/>
    </source>
</evidence>
<dbReference type="InterPro" id="IPR018497">
    <property type="entry name" value="Peptidase_M13_C"/>
</dbReference>
<dbReference type="PANTHER" id="PTHR11733">
    <property type="entry name" value="ZINC METALLOPROTEASE FAMILY M13 NEPRILYSIN-RELATED"/>
    <property type="match status" value="1"/>
</dbReference>
<evidence type="ECO:0000259" key="8">
    <source>
        <dbReference type="Pfam" id="PF01431"/>
    </source>
</evidence>
<dbReference type="InterPro" id="IPR042089">
    <property type="entry name" value="Peptidase_M13_dom_2"/>
</dbReference>
<dbReference type="InterPro" id="IPR008753">
    <property type="entry name" value="Peptidase_M13_N"/>
</dbReference>
<protein>
    <submittedName>
        <fullName evidence="11 12">Endothelin-converting enzyme 1-like</fullName>
    </submittedName>
</protein>
<dbReference type="SUPFAM" id="SSF55486">
    <property type="entry name" value="Metalloproteases ('zincins'), catalytic domain"/>
    <property type="match status" value="1"/>
</dbReference>
<keyword evidence="5" id="KW-0378">Hydrolase</keyword>
<evidence type="ECO:0000313" key="13">
    <source>
        <dbReference type="RefSeq" id="XP_014677439.1"/>
    </source>
</evidence>
<keyword evidence="10" id="KW-1185">Reference proteome</keyword>
<evidence type="ECO:0000256" key="7">
    <source>
        <dbReference type="ARBA" id="ARBA00023049"/>
    </source>
</evidence>
<dbReference type="Gene3D" id="3.40.390.10">
    <property type="entry name" value="Collagenase (Catalytic Domain)"/>
    <property type="match status" value="1"/>
</dbReference>
<dbReference type="InterPro" id="IPR024079">
    <property type="entry name" value="MetalloPept_cat_dom_sf"/>
</dbReference>
<keyword evidence="4" id="KW-0479">Metal-binding</keyword>
<evidence type="ECO:0000256" key="6">
    <source>
        <dbReference type="ARBA" id="ARBA00022833"/>
    </source>
</evidence>
<dbReference type="PANTHER" id="PTHR11733:SF240">
    <property type="entry name" value="GH14155P-RELATED"/>
    <property type="match status" value="1"/>
</dbReference>
<comment type="cofactor">
    <cofactor evidence="1">
        <name>Zn(2+)</name>
        <dbReference type="ChEBI" id="CHEBI:29105"/>
    </cofactor>
</comment>
<evidence type="ECO:0000313" key="14">
    <source>
        <dbReference type="RefSeq" id="XP_014677445.1"/>
    </source>
</evidence>
<dbReference type="RefSeq" id="XP_014677430.1">
    <property type="nucleotide sequence ID" value="XM_014821944.1"/>
</dbReference>